<dbReference type="Gene3D" id="3.90.228.10">
    <property type="match status" value="1"/>
</dbReference>
<evidence type="ECO:0000259" key="3">
    <source>
        <dbReference type="PROSITE" id="PS51059"/>
    </source>
</evidence>
<dbReference type="EC" id="2.4.2.-" evidence="1"/>
<accession>A0AA35WQX5</accession>
<dbReference type="EMBL" id="CASHTH010002486">
    <property type="protein sequence ID" value="CAI8030548.1"/>
    <property type="molecule type" value="Genomic_DNA"/>
</dbReference>
<keyword evidence="1" id="KW-0808">Transferase</keyword>
<evidence type="ECO:0000313" key="4">
    <source>
        <dbReference type="EMBL" id="CAI8030548.1"/>
    </source>
</evidence>
<dbReference type="Pfam" id="PF00644">
    <property type="entry name" value="PARP"/>
    <property type="match status" value="1"/>
</dbReference>
<evidence type="ECO:0000313" key="5">
    <source>
        <dbReference type="Proteomes" id="UP001174909"/>
    </source>
</evidence>
<dbReference type="PANTHER" id="PTHR45740">
    <property type="entry name" value="POLY [ADP-RIBOSE] POLYMERASE"/>
    <property type="match status" value="1"/>
</dbReference>
<dbReference type="PROSITE" id="PS51059">
    <property type="entry name" value="PARP_CATALYTIC"/>
    <property type="match status" value="1"/>
</dbReference>
<feature type="region of interest" description="Disordered" evidence="2">
    <location>
        <begin position="66"/>
        <end position="97"/>
    </location>
</feature>
<keyword evidence="1" id="KW-0520">NAD</keyword>
<evidence type="ECO:0000256" key="2">
    <source>
        <dbReference type="SAM" id="MobiDB-lite"/>
    </source>
</evidence>
<feature type="compositionally biased region" description="Basic and acidic residues" evidence="2">
    <location>
        <begin position="67"/>
        <end position="92"/>
    </location>
</feature>
<dbReference type="AlphaFoldDB" id="A0AA35WQX5"/>
<gene>
    <name evidence="4" type="ORF">GBAR_LOCUS17311</name>
</gene>
<keyword evidence="1" id="KW-0328">Glycosyltransferase</keyword>
<evidence type="ECO:0000256" key="1">
    <source>
        <dbReference type="RuleBase" id="RU362114"/>
    </source>
</evidence>
<reference evidence="4" key="1">
    <citation type="submission" date="2023-03" db="EMBL/GenBank/DDBJ databases">
        <authorList>
            <person name="Steffen K."/>
            <person name="Cardenas P."/>
        </authorList>
    </citation>
    <scope>NUCLEOTIDE SEQUENCE</scope>
</reference>
<comment type="caution">
    <text evidence="4">The sequence shown here is derived from an EMBL/GenBank/DDBJ whole genome shotgun (WGS) entry which is preliminary data.</text>
</comment>
<protein>
    <recommendedName>
        <fullName evidence="1">Poly [ADP-ribose] polymerase</fullName>
        <shortName evidence="1">PARP</shortName>
        <ecNumber evidence="1">2.4.2.-</ecNumber>
    </recommendedName>
</protein>
<dbReference type="GO" id="GO:0005634">
    <property type="term" value="C:nucleus"/>
    <property type="evidence" value="ECO:0007669"/>
    <property type="project" value="TreeGrafter"/>
</dbReference>
<feature type="domain" description="PARP catalytic" evidence="3">
    <location>
        <begin position="108"/>
        <end position="313"/>
    </location>
</feature>
<organism evidence="4 5">
    <name type="scientific">Geodia barretti</name>
    <name type="common">Barrett's horny sponge</name>
    <dbReference type="NCBI Taxonomy" id="519541"/>
    <lineage>
        <taxon>Eukaryota</taxon>
        <taxon>Metazoa</taxon>
        <taxon>Porifera</taxon>
        <taxon>Demospongiae</taxon>
        <taxon>Heteroscleromorpha</taxon>
        <taxon>Tetractinellida</taxon>
        <taxon>Astrophorina</taxon>
        <taxon>Geodiidae</taxon>
        <taxon>Geodia</taxon>
    </lineage>
</organism>
<dbReference type="InterPro" id="IPR051712">
    <property type="entry name" value="ARTD-AVP"/>
</dbReference>
<name>A0AA35WQX5_GEOBA</name>
<dbReference type="InterPro" id="IPR012317">
    <property type="entry name" value="Poly(ADP-ribose)pol_cat_dom"/>
</dbReference>
<dbReference type="PANTHER" id="PTHR45740:SF2">
    <property type="entry name" value="POLY [ADP-RIBOSE] POLYMERASE"/>
    <property type="match status" value="1"/>
</dbReference>
<sequence>MSSGDEVQIVAVTNARRKRRRAEDDVEMLYVENLPSIDIPEIMRVELPRDDSVVITGVSEADVPAKSCKETRAGETRAGETKAKDKTDEPMAAKRTQAAEPEVPVYWTKCKKCRRSTERRYHLVDVLPNSHEWLNICTPFLSVDFVVQRLARIQNQSLWHRLQCEQQLMRRSHVAGFDLNERLLYHTSRAKTEVICAEGLDQRLGAVGSFGRGIYFSDNPRKCDMYWHCHSQSSSTRTMFACRVLLGDIKVYAAGKVDQSLVREPSKPGRRGHQPYDSVLGNKGFNEFVVYNTYRVMPEYVIEYEGSRIPPQIAGVSPTNPHAARPSLPMCHMCGDLTTICRCRCMSN</sequence>
<keyword evidence="5" id="KW-1185">Reference proteome</keyword>
<dbReference type="GO" id="GO:1990404">
    <property type="term" value="F:NAD+-protein mono-ADP-ribosyltransferase activity"/>
    <property type="evidence" value="ECO:0007669"/>
    <property type="project" value="TreeGrafter"/>
</dbReference>
<dbReference type="Proteomes" id="UP001174909">
    <property type="component" value="Unassembled WGS sequence"/>
</dbReference>
<dbReference type="SUPFAM" id="SSF56399">
    <property type="entry name" value="ADP-ribosylation"/>
    <property type="match status" value="1"/>
</dbReference>
<proteinExistence type="predicted"/>
<dbReference type="GO" id="GO:0003950">
    <property type="term" value="F:NAD+ poly-ADP-ribosyltransferase activity"/>
    <property type="evidence" value="ECO:0007669"/>
    <property type="project" value="UniProtKB-UniRule"/>
</dbReference>